<dbReference type="OrthoDB" id="9802910at2"/>
<dbReference type="RefSeq" id="WP_120112414.1">
    <property type="nucleotide sequence ID" value="NZ_QXQB01000003.1"/>
</dbReference>
<gene>
    <name evidence="2" type="ORF">D3P09_17110</name>
</gene>
<keyword evidence="3" id="KW-1185">Reference proteome</keyword>
<dbReference type="PIRSF" id="PIRSF016498">
    <property type="entry name" value="UCP016498"/>
    <property type="match status" value="1"/>
</dbReference>
<dbReference type="InterPro" id="IPR018699">
    <property type="entry name" value="DUF2203"/>
</dbReference>
<accession>A0A3A6PTY3</accession>
<reference evidence="2 3" key="1">
    <citation type="submission" date="2018-09" db="EMBL/GenBank/DDBJ databases">
        <title>Paenibacillus aracenensis nov. sp. isolated from a cave in southern Spain.</title>
        <authorList>
            <person name="Jurado V."/>
            <person name="Gutierrez-Patricio S."/>
            <person name="Gonzalez-Pimentel J.L."/>
            <person name="Miller A.Z."/>
            <person name="Laiz L."/>
            <person name="Saiz-Jimenez C."/>
        </authorList>
    </citation>
    <scope>NUCLEOTIDE SEQUENCE [LARGE SCALE GENOMIC DNA]</scope>
    <source>
        <strain evidence="2 3">JCM 19203</strain>
    </source>
</reference>
<protein>
    <submittedName>
        <fullName evidence="2">DUF2203 family protein</fullName>
    </submittedName>
</protein>
<sequence length="134" mass="15707">MMNKRYTLEEANALLPVIKQELRQLQRMAEEMEDHYTAYRKVKAIYQDGQSDALFEMESRLDFMQVELNLYMENFSRKGVLLKMIHPGLVDFPAILDGDEVLLCWQEGEPNITHYHGWTEGFMGRKPHPEAEGN</sequence>
<proteinExistence type="predicted"/>
<keyword evidence="1" id="KW-0175">Coiled coil</keyword>
<dbReference type="EMBL" id="QXQB01000003">
    <property type="protein sequence ID" value="RJX39203.1"/>
    <property type="molecule type" value="Genomic_DNA"/>
</dbReference>
<organism evidence="2 3">
    <name type="scientific">Paenibacillus pinisoli</name>
    <dbReference type="NCBI Taxonomy" id="1276110"/>
    <lineage>
        <taxon>Bacteria</taxon>
        <taxon>Bacillati</taxon>
        <taxon>Bacillota</taxon>
        <taxon>Bacilli</taxon>
        <taxon>Bacillales</taxon>
        <taxon>Paenibacillaceae</taxon>
        <taxon>Paenibacillus</taxon>
    </lineage>
</organism>
<dbReference type="Proteomes" id="UP000267798">
    <property type="component" value="Unassembled WGS sequence"/>
</dbReference>
<feature type="coiled-coil region" evidence="1">
    <location>
        <begin position="8"/>
        <end position="42"/>
    </location>
</feature>
<evidence type="ECO:0000313" key="2">
    <source>
        <dbReference type="EMBL" id="RJX39203.1"/>
    </source>
</evidence>
<dbReference type="AlphaFoldDB" id="A0A3A6PTY3"/>
<evidence type="ECO:0000313" key="3">
    <source>
        <dbReference type="Proteomes" id="UP000267798"/>
    </source>
</evidence>
<comment type="caution">
    <text evidence="2">The sequence shown here is derived from an EMBL/GenBank/DDBJ whole genome shotgun (WGS) entry which is preliminary data.</text>
</comment>
<name>A0A3A6PTY3_9BACL</name>
<dbReference type="Pfam" id="PF09969">
    <property type="entry name" value="DUF2203"/>
    <property type="match status" value="1"/>
</dbReference>
<evidence type="ECO:0000256" key="1">
    <source>
        <dbReference type="SAM" id="Coils"/>
    </source>
</evidence>